<evidence type="ECO:0000313" key="2">
    <source>
        <dbReference type="Proteomes" id="UP000656042"/>
    </source>
</evidence>
<reference evidence="1" key="1">
    <citation type="journal article" date="2014" name="Int. J. Syst. Evol. Microbiol.">
        <title>Complete genome sequence of Corynebacterium casei LMG S-19264T (=DSM 44701T), isolated from a smear-ripened cheese.</title>
        <authorList>
            <consortium name="US DOE Joint Genome Institute (JGI-PGF)"/>
            <person name="Walter F."/>
            <person name="Albersmeier A."/>
            <person name="Kalinowski J."/>
            <person name="Ruckert C."/>
        </authorList>
    </citation>
    <scope>NUCLEOTIDE SEQUENCE</scope>
    <source>
        <strain evidence="1">CGMCC 4.7299</strain>
    </source>
</reference>
<dbReference type="Proteomes" id="UP000656042">
    <property type="component" value="Unassembled WGS sequence"/>
</dbReference>
<comment type="caution">
    <text evidence="1">The sequence shown here is derived from an EMBL/GenBank/DDBJ whole genome shotgun (WGS) entry which is preliminary data.</text>
</comment>
<proteinExistence type="predicted"/>
<dbReference type="RefSeq" id="WP_189082159.1">
    <property type="nucleotide sequence ID" value="NZ_BMMX01000039.1"/>
</dbReference>
<evidence type="ECO:0000313" key="1">
    <source>
        <dbReference type="EMBL" id="GGL12710.1"/>
    </source>
</evidence>
<dbReference type="AlphaFoldDB" id="A0A8J3FQV4"/>
<name>A0A8J3FQV4_9ACTN</name>
<sequence>MTPTGNTPRCWTSPPPGPPPAVLRRDAETMIAALTTQTAPVVAAMGWAEDEIAAASRRHPGQADTLYHTFALLQPRAIGAGMGTAFVYRAHARELLERAAAGTDLRPASAAELCLALAETSLRAPLHGPATGLYLRAWQAAFPDHPLTAGHTGPLASYEQLYRPRIDELEADLRHRLRDPGRQAGDIDCAGRHHGHRVACRYARH</sequence>
<organism evidence="1 2">
    <name type="scientific">Mangrovihabitans endophyticus</name>
    <dbReference type="NCBI Taxonomy" id="1751298"/>
    <lineage>
        <taxon>Bacteria</taxon>
        <taxon>Bacillati</taxon>
        <taxon>Actinomycetota</taxon>
        <taxon>Actinomycetes</taxon>
        <taxon>Micromonosporales</taxon>
        <taxon>Micromonosporaceae</taxon>
        <taxon>Mangrovihabitans</taxon>
    </lineage>
</organism>
<reference evidence="1" key="2">
    <citation type="submission" date="2020-09" db="EMBL/GenBank/DDBJ databases">
        <authorList>
            <person name="Sun Q."/>
            <person name="Zhou Y."/>
        </authorList>
    </citation>
    <scope>NUCLEOTIDE SEQUENCE</scope>
    <source>
        <strain evidence="1">CGMCC 4.7299</strain>
    </source>
</reference>
<gene>
    <name evidence="1" type="ORF">GCM10012284_54260</name>
</gene>
<keyword evidence="2" id="KW-1185">Reference proteome</keyword>
<dbReference type="EMBL" id="BMMX01000039">
    <property type="protein sequence ID" value="GGL12710.1"/>
    <property type="molecule type" value="Genomic_DNA"/>
</dbReference>
<protein>
    <submittedName>
        <fullName evidence="1">Uncharacterized protein</fullName>
    </submittedName>
</protein>
<accession>A0A8J3FQV4</accession>